<gene>
    <name evidence="1" type="ORF">BC781_101892</name>
</gene>
<dbReference type="SUPFAM" id="SSF55144">
    <property type="entry name" value="LigT-like"/>
    <property type="match status" value="1"/>
</dbReference>
<organism evidence="1 2">
    <name type="scientific">Sediminitomix flava</name>
    <dbReference type="NCBI Taxonomy" id="379075"/>
    <lineage>
        <taxon>Bacteria</taxon>
        <taxon>Pseudomonadati</taxon>
        <taxon>Bacteroidota</taxon>
        <taxon>Cytophagia</taxon>
        <taxon>Cytophagales</taxon>
        <taxon>Flammeovirgaceae</taxon>
        <taxon>Sediminitomix</taxon>
    </lineage>
</organism>
<comment type="caution">
    <text evidence="1">The sequence shown here is derived from an EMBL/GenBank/DDBJ whole genome shotgun (WGS) entry which is preliminary data.</text>
</comment>
<dbReference type="InterPro" id="IPR009097">
    <property type="entry name" value="Cyclic_Pdiesterase"/>
</dbReference>
<accession>A0A315ZG82</accession>
<keyword evidence="2" id="KW-1185">Reference proteome</keyword>
<dbReference type="AlphaFoldDB" id="A0A315ZG82"/>
<reference evidence="1 2" key="1">
    <citation type="submission" date="2018-03" db="EMBL/GenBank/DDBJ databases">
        <title>Genomic Encyclopedia of Archaeal and Bacterial Type Strains, Phase II (KMG-II): from individual species to whole genera.</title>
        <authorList>
            <person name="Goeker M."/>
        </authorList>
    </citation>
    <scope>NUCLEOTIDE SEQUENCE [LARGE SCALE GENOMIC DNA]</scope>
    <source>
        <strain evidence="1 2">DSM 28229</strain>
    </source>
</reference>
<dbReference type="RefSeq" id="WP_109616008.1">
    <property type="nucleotide sequence ID" value="NZ_QGDO01000001.1"/>
</dbReference>
<keyword evidence="1" id="KW-0436">Ligase</keyword>
<dbReference type="GO" id="GO:0016874">
    <property type="term" value="F:ligase activity"/>
    <property type="evidence" value="ECO:0007669"/>
    <property type="project" value="UniProtKB-KW"/>
</dbReference>
<evidence type="ECO:0000313" key="1">
    <source>
        <dbReference type="EMBL" id="PWJ44521.1"/>
    </source>
</evidence>
<evidence type="ECO:0000313" key="2">
    <source>
        <dbReference type="Proteomes" id="UP000245535"/>
    </source>
</evidence>
<dbReference type="OrthoDB" id="2326088at2"/>
<proteinExistence type="predicted"/>
<dbReference type="Gene3D" id="3.90.1140.10">
    <property type="entry name" value="Cyclic phosphodiesterase"/>
    <property type="match status" value="1"/>
</dbReference>
<dbReference type="EMBL" id="QGDO01000001">
    <property type="protein sequence ID" value="PWJ44521.1"/>
    <property type="molecule type" value="Genomic_DNA"/>
</dbReference>
<sequence length="233" mass="26789">MRVTNLALDQKYHEISQTGKAAASQQEVYVDHFLNDLPSDNRIGLTALIPIKGEVLESIKTVLSELSHIDPFQYYYPLTDLHVTVLDFIGATESLKVNPKQIKLYKEMLHNVLLDQKSFKIDLKGIVMSKGAVIAKGYYEHSLESIRNGLRYEATKKGLLLKERYEVVTAHVTMARFRSSLINPAQFVSTIEKFENKSLGTIEVDKIDFVLHDWYNLKYKTQLLQRYPLQKII</sequence>
<protein>
    <submittedName>
        <fullName evidence="1">2'-5' RNA ligase</fullName>
    </submittedName>
</protein>
<name>A0A315ZG82_SEDFL</name>
<dbReference type="Proteomes" id="UP000245535">
    <property type="component" value="Unassembled WGS sequence"/>
</dbReference>